<dbReference type="GO" id="GO:0043866">
    <property type="term" value="F:adenylyl-sulfate reductase (thioredoxin) activity"/>
    <property type="evidence" value="ECO:0007669"/>
    <property type="project" value="UniProtKB-EC"/>
</dbReference>
<dbReference type="NCBIfam" id="NF002537">
    <property type="entry name" value="PRK02090.1"/>
    <property type="match status" value="1"/>
</dbReference>
<evidence type="ECO:0000256" key="5">
    <source>
        <dbReference type="ARBA" id="ARBA00023004"/>
    </source>
</evidence>
<dbReference type="KEGG" id="mamm:ABNF92_00255"/>
<comment type="cofactor">
    <cofactor evidence="14">
        <name>[4Fe-4S] cluster</name>
        <dbReference type="ChEBI" id="CHEBI:49883"/>
    </cofactor>
    <text evidence="14">Binds 1 [4Fe-4S] cluster per subunit.</text>
</comment>
<dbReference type="InterPro" id="IPR011798">
    <property type="entry name" value="APS_reductase"/>
</dbReference>
<gene>
    <name evidence="14" type="primary">cysH</name>
    <name evidence="16" type="ORF">ABNF92_00255</name>
</gene>
<dbReference type="HAMAP" id="MF_00063">
    <property type="entry name" value="CysH"/>
    <property type="match status" value="1"/>
</dbReference>
<evidence type="ECO:0000256" key="1">
    <source>
        <dbReference type="ARBA" id="ARBA00009732"/>
    </source>
</evidence>
<keyword evidence="5 14" id="KW-0408">Iron</keyword>
<dbReference type="EC" id="1.8.4.10" evidence="9 14"/>
<dbReference type="GO" id="GO:0004604">
    <property type="term" value="F:phosphoadenylyl-sulfate reductase (thioredoxin) activity"/>
    <property type="evidence" value="ECO:0007669"/>
    <property type="project" value="UniProtKB-UniRule"/>
</dbReference>
<dbReference type="GO" id="GO:0019379">
    <property type="term" value="P:sulfate assimilation, phosphoadenylyl sulfate reduction by phosphoadenylyl-sulfate reductase (thioredoxin)"/>
    <property type="evidence" value="ECO:0007669"/>
    <property type="project" value="UniProtKB-UniRule"/>
</dbReference>
<evidence type="ECO:0000256" key="14">
    <source>
        <dbReference type="HAMAP-Rule" id="MF_00063"/>
    </source>
</evidence>
<comment type="function">
    <text evidence="7 14">Catalyzes the formation of sulfite from adenosine 5'-phosphosulfate (APS) using thioredoxin as an electron donor.</text>
</comment>
<keyword evidence="2 14" id="KW-0963">Cytoplasm</keyword>
<feature type="binding site" evidence="14">
    <location>
        <position position="207"/>
    </location>
    <ligand>
        <name>[4Fe-4S] cluster</name>
        <dbReference type="ChEBI" id="CHEBI:49883"/>
    </ligand>
</feature>
<dbReference type="RefSeq" id="WP_349344046.1">
    <property type="nucleotide sequence ID" value="NZ_CP157802.1"/>
</dbReference>
<dbReference type="EMBL" id="CP157802">
    <property type="protein sequence ID" value="XBQ21409.1"/>
    <property type="molecule type" value="Genomic_DNA"/>
</dbReference>
<reference evidence="16" key="1">
    <citation type="submission" date="2024-05" db="EMBL/GenBank/DDBJ databases">
        <title>Draft Genome Sequences of Flagellimonas sp. MMG031 and Marinobacter sp. MMG032 Isolated from the dinoflagellate Symbiodinium pilosum.</title>
        <authorList>
            <person name="Shikuma N.J."/>
            <person name="Farrell M.V."/>
        </authorList>
    </citation>
    <scope>NUCLEOTIDE SEQUENCE</scope>
    <source>
        <strain evidence="16">MMG032</strain>
    </source>
</reference>
<dbReference type="GO" id="GO:0019344">
    <property type="term" value="P:cysteine biosynthetic process"/>
    <property type="evidence" value="ECO:0007669"/>
    <property type="project" value="InterPro"/>
</dbReference>
<evidence type="ECO:0000256" key="7">
    <source>
        <dbReference type="ARBA" id="ARBA00024298"/>
    </source>
</evidence>
<dbReference type="NCBIfam" id="TIGR00434">
    <property type="entry name" value="cysH"/>
    <property type="match status" value="1"/>
</dbReference>
<evidence type="ECO:0000256" key="2">
    <source>
        <dbReference type="ARBA" id="ARBA00022490"/>
    </source>
</evidence>
<comment type="similarity">
    <text evidence="1 14">Belongs to the PAPS reductase family. CysH subfamily.</text>
</comment>
<evidence type="ECO:0000256" key="9">
    <source>
        <dbReference type="ARBA" id="ARBA00024386"/>
    </source>
</evidence>
<dbReference type="CDD" id="cd23945">
    <property type="entry name" value="PAPS_reductase"/>
    <property type="match status" value="1"/>
</dbReference>
<comment type="pathway">
    <text evidence="8 14">Sulfur metabolism; hydrogen sulfide biosynthesis; sulfite from sulfate.</text>
</comment>
<proteinExistence type="inferred from homology"/>
<dbReference type="AlphaFoldDB" id="A0AAU7MSS5"/>
<protein>
    <recommendedName>
        <fullName evidence="10 14">Adenosine 5'-phosphosulfate reductase</fullName>
        <shortName evidence="14">APS reductase</shortName>
        <ecNumber evidence="9 14">1.8.4.10</ecNumber>
    </recommendedName>
    <alternativeName>
        <fullName evidence="12 14">5'-adenylylsulfate reductase</fullName>
    </alternativeName>
    <alternativeName>
        <fullName evidence="11 14">Thioredoxin-dependent 5'-adenylylsulfate reductase</fullName>
    </alternativeName>
</protein>
<evidence type="ECO:0000313" key="16">
    <source>
        <dbReference type="EMBL" id="XBQ21409.1"/>
    </source>
</evidence>
<accession>A0AAU7MSS5</accession>
<feature type="binding site" evidence="14">
    <location>
        <position position="119"/>
    </location>
    <ligand>
        <name>[4Fe-4S] cluster</name>
        <dbReference type="ChEBI" id="CHEBI:49883"/>
    </ligand>
</feature>
<dbReference type="PIRSF" id="PIRSF000857">
    <property type="entry name" value="PAPS_reductase"/>
    <property type="match status" value="1"/>
</dbReference>
<evidence type="ECO:0000256" key="8">
    <source>
        <dbReference type="ARBA" id="ARBA00024327"/>
    </source>
</evidence>
<evidence type="ECO:0000259" key="15">
    <source>
        <dbReference type="Pfam" id="PF01507"/>
    </source>
</evidence>
<sequence>MRQCRAMTDIQTLREELEGQSPRSILKTALKKYDNIAISFSGAEDVVLIEMAHKLTDNLKVFTLDTARLHPETYEFVERVRKHYGIEIEVLFPDAQEVQDLVNKKGLFSFYEDGHSECCGIRKVNPLRRKLAKVDAWITGQRKDQSPGTRNDVPVVQEDTAFSTDDKTLVKFNPLANWTSKEVWDYIRMSEAPYNELHEKGFVSIGCQPCTRPVLPGQHEREGRWWWEEATQKECGLHAGNLIARE</sequence>
<comment type="subcellular location">
    <subcellularLocation>
        <location evidence="14">Cytoplasm</location>
    </subcellularLocation>
</comment>
<dbReference type="SUPFAM" id="SSF52402">
    <property type="entry name" value="Adenine nucleotide alpha hydrolases-like"/>
    <property type="match status" value="1"/>
</dbReference>
<keyword evidence="6 14" id="KW-0411">Iron-sulfur</keyword>
<dbReference type="Gene3D" id="3.40.50.620">
    <property type="entry name" value="HUPs"/>
    <property type="match status" value="1"/>
</dbReference>
<dbReference type="PANTHER" id="PTHR46482">
    <property type="entry name" value="5'-ADENYLYLSULFATE REDUCTASE 3, CHLOROPLASTIC"/>
    <property type="match status" value="1"/>
</dbReference>
<feature type="binding site" evidence="14">
    <location>
        <position position="118"/>
    </location>
    <ligand>
        <name>[4Fe-4S] cluster</name>
        <dbReference type="ChEBI" id="CHEBI:49883"/>
    </ligand>
</feature>
<evidence type="ECO:0000256" key="13">
    <source>
        <dbReference type="ARBA" id="ARBA00048441"/>
    </source>
</evidence>
<dbReference type="GO" id="GO:0046872">
    <property type="term" value="F:metal ion binding"/>
    <property type="evidence" value="ECO:0007669"/>
    <property type="project" value="UniProtKB-KW"/>
</dbReference>
<feature type="binding site" evidence="14">
    <location>
        <position position="210"/>
    </location>
    <ligand>
        <name>[4Fe-4S] cluster</name>
        <dbReference type="ChEBI" id="CHEBI:49883"/>
    </ligand>
</feature>
<dbReference type="InterPro" id="IPR014729">
    <property type="entry name" value="Rossmann-like_a/b/a_fold"/>
</dbReference>
<dbReference type="NCBIfam" id="TIGR02055">
    <property type="entry name" value="APS_reductase"/>
    <property type="match status" value="1"/>
</dbReference>
<name>A0AAU7MSS5_9GAMM</name>
<evidence type="ECO:0000256" key="6">
    <source>
        <dbReference type="ARBA" id="ARBA00023014"/>
    </source>
</evidence>
<evidence type="ECO:0000256" key="12">
    <source>
        <dbReference type="ARBA" id="ARBA00032041"/>
    </source>
</evidence>
<evidence type="ECO:0000256" key="11">
    <source>
        <dbReference type="ARBA" id="ARBA00030894"/>
    </source>
</evidence>
<feature type="active site" description="Nucleophile; cysteine thiosulfonate intermediate" evidence="14">
    <location>
        <position position="235"/>
    </location>
</feature>
<keyword evidence="3 14" id="KW-0479">Metal-binding</keyword>
<comment type="catalytic activity">
    <reaction evidence="13 14">
        <text>[thioredoxin]-disulfide + sulfite + AMP + 2 H(+) = adenosine 5'-phosphosulfate + [thioredoxin]-dithiol</text>
        <dbReference type="Rhea" id="RHEA:21976"/>
        <dbReference type="Rhea" id="RHEA-COMP:10698"/>
        <dbReference type="Rhea" id="RHEA-COMP:10700"/>
        <dbReference type="ChEBI" id="CHEBI:15378"/>
        <dbReference type="ChEBI" id="CHEBI:17359"/>
        <dbReference type="ChEBI" id="CHEBI:29950"/>
        <dbReference type="ChEBI" id="CHEBI:50058"/>
        <dbReference type="ChEBI" id="CHEBI:58243"/>
        <dbReference type="ChEBI" id="CHEBI:456215"/>
        <dbReference type="EC" id="1.8.4.10"/>
    </reaction>
</comment>
<dbReference type="GO" id="GO:0070814">
    <property type="term" value="P:hydrogen sulfide biosynthetic process"/>
    <property type="evidence" value="ECO:0007669"/>
    <property type="project" value="UniProtKB-UniRule"/>
</dbReference>
<dbReference type="Pfam" id="PF01507">
    <property type="entry name" value="PAPS_reduct"/>
    <property type="match status" value="1"/>
</dbReference>
<dbReference type="PANTHER" id="PTHR46482:SF9">
    <property type="entry name" value="5'-ADENYLYLSULFATE REDUCTASE 1, CHLOROPLASTIC"/>
    <property type="match status" value="1"/>
</dbReference>
<feature type="domain" description="Phosphoadenosine phosphosulphate reductase" evidence="15">
    <location>
        <begin position="35"/>
        <end position="213"/>
    </location>
</feature>
<evidence type="ECO:0000256" key="3">
    <source>
        <dbReference type="ARBA" id="ARBA00022723"/>
    </source>
</evidence>
<evidence type="ECO:0000256" key="10">
    <source>
        <dbReference type="ARBA" id="ARBA00029514"/>
    </source>
</evidence>
<dbReference type="GO" id="GO:0005737">
    <property type="term" value="C:cytoplasm"/>
    <property type="evidence" value="ECO:0007669"/>
    <property type="project" value="UniProtKB-SubCell"/>
</dbReference>
<organism evidence="16">
    <name type="scientific">Marinobacter sp. MMG032</name>
    <dbReference type="NCBI Taxonomy" id="3158548"/>
    <lineage>
        <taxon>Bacteria</taxon>
        <taxon>Pseudomonadati</taxon>
        <taxon>Pseudomonadota</taxon>
        <taxon>Gammaproteobacteria</taxon>
        <taxon>Pseudomonadales</taxon>
        <taxon>Marinobacteraceae</taxon>
        <taxon>Marinobacter</taxon>
    </lineage>
</organism>
<dbReference type="InterPro" id="IPR004511">
    <property type="entry name" value="PAPS/APS_Rdtase"/>
</dbReference>
<keyword evidence="4 14" id="KW-0560">Oxidoreductase</keyword>
<dbReference type="GO" id="GO:0051539">
    <property type="term" value="F:4 iron, 4 sulfur cluster binding"/>
    <property type="evidence" value="ECO:0007669"/>
    <property type="project" value="UniProtKB-UniRule"/>
</dbReference>
<evidence type="ECO:0000256" key="4">
    <source>
        <dbReference type="ARBA" id="ARBA00023002"/>
    </source>
</evidence>
<dbReference type="InterPro" id="IPR002500">
    <property type="entry name" value="PAPS_reduct_dom"/>
</dbReference>